<evidence type="ECO:0000313" key="2">
    <source>
        <dbReference type="EMBL" id="TPX44049.1"/>
    </source>
</evidence>
<dbReference type="Gene3D" id="6.10.250.1900">
    <property type="match status" value="1"/>
</dbReference>
<dbReference type="EMBL" id="QEAM01000200">
    <property type="protein sequence ID" value="TPX44049.1"/>
    <property type="molecule type" value="Genomic_DNA"/>
</dbReference>
<protein>
    <recommendedName>
        <fullName evidence="1">Borealin N-terminal domain-containing protein</fullName>
    </recommendedName>
</protein>
<evidence type="ECO:0000259" key="1">
    <source>
        <dbReference type="Pfam" id="PF10444"/>
    </source>
</evidence>
<dbReference type="AlphaFoldDB" id="A0A507CXW0"/>
<sequence length="218" mass="23962">MDQDILERFDNEVQKRVTSLQDRMQTIKQEILHAYMIIIESLPDHIQSSCVGDVLLASLENEEMITHGSSNFSTVRDSISVMGETAPSSRGRRLRNTDSILSINGSPLQNPFSNSFHNACALSDDEASDNIRASLVSNASTAASRRGTLLKNYTENIQPDTLVAIPLDPETFLEMDPTQSPSTMKRLEMNEAQKGLVKNKLADLQALLAAQIAALEAS</sequence>
<name>A0A507CXW0_9FUNG</name>
<keyword evidence="4" id="KW-1185">Reference proteome</keyword>
<dbReference type="EMBL" id="QEAN01000109">
    <property type="protein sequence ID" value="TPX47846.1"/>
    <property type="molecule type" value="Genomic_DNA"/>
</dbReference>
<dbReference type="Proteomes" id="UP000320475">
    <property type="component" value="Unassembled WGS sequence"/>
</dbReference>
<evidence type="ECO:0000313" key="3">
    <source>
        <dbReference type="EMBL" id="TPX47846.1"/>
    </source>
</evidence>
<organism evidence="2 5">
    <name type="scientific">Synchytrium endobioticum</name>
    <dbReference type="NCBI Taxonomy" id="286115"/>
    <lineage>
        <taxon>Eukaryota</taxon>
        <taxon>Fungi</taxon>
        <taxon>Fungi incertae sedis</taxon>
        <taxon>Chytridiomycota</taxon>
        <taxon>Chytridiomycota incertae sedis</taxon>
        <taxon>Chytridiomycetes</taxon>
        <taxon>Synchytriales</taxon>
        <taxon>Synchytriaceae</taxon>
        <taxon>Synchytrium</taxon>
    </lineage>
</organism>
<evidence type="ECO:0000313" key="4">
    <source>
        <dbReference type="Proteomes" id="UP000317494"/>
    </source>
</evidence>
<dbReference type="InterPro" id="IPR018851">
    <property type="entry name" value="Borealin_N"/>
</dbReference>
<evidence type="ECO:0000313" key="5">
    <source>
        <dbReference type="Proteomes" id="UP000320475"/>
    </source>
</evidence>
<dbReference type="Pfam" id="PF10444">
    <property type="entry name" value="Nbl1_Borealin_N"/>
    <property type="match status" value="1"/>
</dbReference>
<feature type="domain" description="Borealin N-terminal" evidence="1">
    <location>
        <begin position="3"/>
        <end position="55"/>
    </location>
</feature>
<dbReference type="VEuPathDB" id="FungiDB:SeMB42_g03185"/>
<dbReference type="Proteomes" id="UP000317494">
    <property type="component" value="Unassembled WGS sequence"/>
</dbReference>
<proteinExistence type="predicted"/>
<accession>A0A507CXW0</accession>
<reference evidence="4 5" key="1">
    <citation type="journal article" date="2019" name="Sci. Rep.">
        <title>Comparative genomics of chytrid fungi reveal insights into the obligate biotrophic and pathogenic lifestyle of Synchytrium endobioticum.</title>
        <authorList>
            <person name="van de Vossenberg B.T.L.H."/>
            <person name="Warris S."/>
            <person name="Nguyen H.D.T."/>
            <person name="van Gent-Pelzer M.P.E."/>
            <person name="Joly D.L."/>
            <person name="van de Geest H.C."/>
            <person name="Bonants P.J.M."/>
            <person name="Smith D.S."/>
            <person name="Levesque C.A."/>
            <person name="van der Lee T.A.J."/>
        </authorList>
    </citation>
    <scope>NUCLEOTIDE SEQUENCE [LARGE SCALE GENOMIC DNA]</scope>
    <source>
        <strain evidence="2 5">LEV6574</strain>
        <strain evidence="3 4">MB42</strain>
    </source>
</reference>
<gene>
    <name evidence="2" type="ORF">SeLEV6574_g04738</name>
    <name evidence="3" type="ORF">SeMB42_g03185</name>
</gene>
<comment type="caution">
    <text evidence="2">The sequence shown here is derived from an EMBL/GenBank/DDBJ whole genome shotgun (WGS) entry which is preliminary data.</text>
</comment>